<dbReference type="GO" id="GO:0008270">
    <property type="term" value="F:zinc ion binding"/>
    <property type="evidence" value="ECO:0007669"/>
    <property type="project" value="InterPro"/>
</dbReference>
<feature type="binding site" evidence="5">
    <location>
        <position position="173"/>
    </location>
    <ligand>
        <name>Zn(2+)</name>
        <dbReference type="ChEBI" id="CHEBI:29105"/>
    </ligand>
</feature>
<proteinExistence type="predicted"/>
<dbReference type="GO" id="GO:0005975">
    <property type="term" value="P:carbohydrate metabolic process"/>
    <property type="evidence" value="ECO:0007669"/>
    <property type="project" value="InterPro"/>
</dbReference>
<sequence>MVFRLQPAFKDYLWGGTRLKTDFGFETDLDPVAEGWMLSCHKDGQNVICNGDFRGKTLGEALSALGEAALGTHCRGRHEFPILIKLIDAKQNLSVQVHPDDAYARRVEGEPGKTECWYILDCTDGAELIYGFQKSIDRAEFRRRIADNTFLEVVNHVKVHKGDFFFIEAGTLHAIGGGILLAEIQQNSNTTYRVYDYGRVGADGKPRALHTEKALDVTVTTPPARAGRPEGEKEQFDGYTRQLLTACDLFTVREFEVTRAYEGLANETSFVSLLITEGEGRLQAENEDFDLKKGDSLLLTANSGAFRVCGQLKLIETRV</sequence>
<evidence type="ECO:0000259" key="8">
    <source>
        <dbReference type="Pfam" id="PF21621"/>
    </source>
</evidence>
<evidence type="ECO:0000256" key="3">
    <source>
        <dbReference type="ARBA" id="ARBA00029741"/>
    </source>
</evidence>
<comment type="caution">
    <text evidence="9">The sequence shown here is derived from an EMBL/GenBank/DDBJ whole genome shotgun (WGS) entry which is preliminary data.</text>
</comment>
<dbReference type="Proteomes" id="UP000824071">
    <property type="component" value="Unassembled WGS sequence"/>
</dbReference>
<dbReference type="PIRSF" id="PIRSF036894">
    <property type="entry name" value="PMI_Firm_short"/>
    <property type="match status" value="1"/>
</dbReference>
<dbReference type="CDD" id="cd07010">
    <property type="entry name" value="cupin_PMI_type_I_N_bac"/>
    <property type="match status" value="1"/>
</dbReference>
<dbReference type="Gene3D" id="2.60.120.10">
    <property type="entry name" value="Jelly Rolls"/>
    <property type="match status" value="2"/>
</dbReference>
<name>A0A9D1IFZ8_9FIRM</name>
<evidence type="ECO:0000256" key="6">
    <source>
        <dbReference type="PIRSR" id="PIRSR036894-2"/>
    </source>
</evidence>
<comment type="cofactor">
    <cofactor evidence="5">
        <name>Zn(2+)</name>
        <dbReference type="ChEBI" id="CHEBI:29105"/>
    </cofactor>
    <text evidence="5">Binds 1 zinc ion per subunit.</text>
</comment>
<dbReference type="InterPro" id="IPR011051">
    <property type="entry name" value="RmlC_Cupin_sf"/>
</dbReference>
<evidence type="ECO:0000256" key="1">
    <source>
        <dbReference type="ARBA" id="ARBA00022723"/>
    </source>
</evidence>
<feature type="domain" description="Mannose-6-phosphate isomerase cupin" evidence="8">
    <location>
        <begin position="244"/>
        <end position="316"/>
    </location>
</feature>
<dbReference type="SUPFAM" id="SSF51182">
    <property type="entry name" value="RmlC-like cupins"/>
    <property type="match status" value="1"/>
</dbReference>
<evidence type="ECO:0000256" key="4">
    <source>
        <dbReference type="ARBA" id="ARBA00030762"/>
    </source>
</evidence>
<feature type="domain" description="Phosphomannose isomerase type I catalytic" evidence="7">
    <location>
        <begin position="2"/>
        <end position="105"/>
    </location>
</feature>
<evidence type="ECO:0000256" key="5">
    <source>
        <dbReference type="PIRSR" id="PIRSR036894-1"/>
    </source>
</evidence>
<dbReference type="GO" id="GO:0004476">
    <property type="term" value="F:mannose-6-phosphate isomerase activity"/>
    <property type="evidence" value="ECO:0007669"/>
    <property type="project" value="InterPro"/>
</dbReference>
<dbReference type="InterPro" id="IPR014710">
    <property type="entry name" value="RmlC-like_jellyroll"/>
</dbReference>
<dbReference type="AlphaFoldDB" id="A0A9D1IFZ8"/>
<gene>
    <name evidence="9" type="ORF">IAC53_01975</name>
</gene>
<dbReference type="EMBL" id="DVMW01000018">
    <property type="protein sequence ID" value="HIU35362.1"/>
    <property type="molecule type" value="Genomic_DNA"/>
</dbReference>
<dbReference type="Pfam" id="PF20511">
    <property type="entry name" value="PMI_typeI_cat"/>
    <property type="match status" value="1"/>
</dbReference>
<protein>
    <recommendedName>
        <fullName evidence="3">Phosphohexomutase</fullName>
    </recommendedName>
    <alternativeName>
        <fullName evidence="4">Phosphomannose isomerase</fullName>
    </alternativeName>
</protein>
<dbReference type="InterPro" id="IPR046457">
    <property type="entry name" value="PMI_typeI_cat"/>
</dbReference>
<organism evidence="9 10">
    <name type="scientific">Candidatus Fimenecus excrementigallinarum</name>
    <dbReference type="NCBI Taxonomy" id="2840816"/>
    <lineage>
        <taxon>Bacteria</taxon>
        <taxon>Bacillati</taxon>
        <taxon>Bacillota</taxon>
        <taxon>Clostridia</taxon>
        <taxon>Candidatus Fimenecus</taxon>
    </lineage>
</organism>
<evidence type="ECO:0000256" key="2">
    <source>
        <dbReference type="ARBA" id="ARBA00022833"/>
    </source>
</evidence>
<keyword evidence="2 5" id="KW-0862">Zinc</keyword>
<keyword evidence="1 5" id="KW-0479">Metal-binding</keyword>
<reference evidence="9" key="2">
    <citation type="journal article" date="2021" name="PeerJ">
        <title>Extensive microbial diversity within the chicken gut microbiome revealed by metagenomics and culture.</title>
        <authorList>
            <person name="Gilroy R."/>
            <person name="Ravi A."/>
            <person name="Getino M."/>
            <person name="Pursley I."/>
            <person name="Horton D.L."/>
            <person name="Alikhan N.F."/>
            <person name="Baker D."/>
            <person name="Gharbi K."/>
            <person name="Hall N."/>
            <person name="Watson M."/>
            <person name="Adriaenssens E.M."/>
            <person name="Foster-Nyarko E."/>
            <person name="Jarju S."/>
            <person name="Secka A."/>
            <person name="Antonio M."/>
            <person name="Oren A."/>
            <person name="Chaudhuri R.R."/>
            <person name="La Ragione R."/>
            <person name="Hildebrand F."/>
            <person name="Pallen M.J."/>
        </authorList>
    </citation>
    <scope>NUCLEOTIDE SEQUENCE</scope>
    <source>
        <strain evidence="9">ChiGjej1B1-19959</strain>
    </source>
</reference>
<dbReference type="PANTHER" id="PTHR42742">
    <property type="entry name" value="TRANSCRIPTIONAL REPRESSOR MPRA"/>
    <property type="match status" value="1"/>
</dbReference>
<accession>A0A9D1IFZ8</accession>
<dbReference type="InterPro" id="IPR051804">
    <property type="entry name" value="Carb_Metab_Reg_Kinase/Isom"/>
</dbReference>
<feature type="binding site" evidence="5">
    <location>
        <position position="98"/>
    </location>
    <ligand>
        <name>Zn(2+)</name>
        <dbReference type="ChEBI" id="CHEBI:29105"/>
    </ligand>
</feature>
<evidence type="ECO:0000259" key="7">
    <source>
        <dbReference type="Pfam" id="PF20511"/>
    </source>
</evidence>
<feature type="active site" evidence="6">
    <location>
        <position position="193"/>
    </location>
</feature>
<reference evidence="9" key="1">
    <citation type="submission" date="2020-10" db="EMBL/GenBank/DDBJ databases">
        <authorList>
            <person name="Gilroy R."/>
        </authorList>
    </citation>
    <scope>NUCLEOTIDE SEQUENCE</scope>
    <source>
        <strain evidence="9">ChiGjej1B1-19959</strain>
    </source>
</reference>
<evidence type="ECO:0000313" key="10">
    <source>
        <dbReference type="Proteomes" id="UP000824071"/>
    </source>
</evidence>
<dbReference type="InterPro" id="IPR049071">
    <property type="entry name" value="MPI_cupin_dom"/>
</dbReference>
<feature type="binding site" evidence="5">
    <location>
        <position position="115"/>
    </location>
    <ligand>
        <name>Zn(2+)</name>
        <dbReference type="ChEBI" id="CHEBI:29105"/>
    </ligand>
</feature>
<dbReference type="InterPro" id="IPR014628">
    <property type="entry name" value="Man6P_isomerase_Firm_short"/>
</dbReference>
<evidence type="ECO:0000313" key="9">
    <source>
        <dbReference type="EMBL" id="HIU35362.1"/>
    </source>
</evidence>
<dbReference type="Pfam" id="PF21621">
    <property type="entry name" value="MPI_cupin_dom"/>
    <property type="match status" value="1"/>
</dbReference>
<keyword evidence="9" id="KW-0413">Isomerase</keyword>
<dbReference type="PANTHER" id="PTHR42742:SF3">
    <property type="entry name" value="FRUCTOKINASE"/>
    <property type="match status" value="1"/>
</dbReference>